<feature type="transmembrane region" description="Helical" evidence="6">
    <location>
        <begin position="108"/>
        <end position="125"/>
    </location>
</feature>
<protein>
    <recommendedName>
        <fullName evidence="7">Major facilitator superfamily (MFS) profile domain-containing protein</fullName>
    </recommendedName>
</protein>
<keyword evidence="2" id="KW-0813">Transport</keyword>
<feature type="domain" description="Major facilitator superfamily (MFS) profile" evidence="7">
    <location>
        <begin position="42"/>
        <end position="518"/>
    </location>
</feature>
<sequence>MPAKTKIHSFSKLEAVVIHDAEPADFERAISASGYGRFNVALYILSAAAGWPTVFETTAMSYVFPAAECHLRLTLDHKGWLNAITYAGMISSAFIWGYLCDALGRKKLLIIGLLLDGLFFLMAATSQNFQLLMISKFLGGFIINGPFAALTAYLSEFHCARDRGRVQMILGTIFSMGNLILPVLAVFILPLKINLQIGELVFHSWNVYLMVMALPALASGAAFMFLPESPKFLMAIRDNENALKVFRRVYSINTGLPEEEYPIRYLLNETEKNFEFEDVRVVRSKKQALKEGMSNFKPMFSTPYFSKIMLVFLIQFMIMMSLNTLRLWLPQIYKAMYDHQFENDTDASLCEMLEIFQPNNETLNFTNCQVSPDNIQVYTNSMIVAATSIVGYIMAGTLINSIGKKTLLSILGLVSGSVAMTMYFSRNIVSTIALSAMFVTFGSIGINVILAVVVDIIPTSLRAMTVSLTMMFGRLGAALGNMIFPFLLESGCAPPFFSVGSVMLGCAFLAHYLPDTDMKALR</sequence>
<evidence type="ECO:0000256" key="4">
    <source>
        <dbReference type="ARBA" id="ARBA00022989"/>
    </source>
</evidence>
<evidence type="ECO:0000256" key="2">
    <source>
        <dbReference type="ARBA" id="ARBA00022448"/>
    </source>
</evidence>
<dbReference type="PROSITE" id="PS50850">
    <property type="entry name" value="MFS"/>
    <property type="match status" value="1"/>
</dbReference>
<feature type="transmembrane region" description="Helical" evidence="6">
    <location>
        <begin position="375"/>
        <end position="395"/>
    </location>
</feature>
<organism evidence="8 9">
    <name type="scientific">Phaedon cochleariae</name>
    <name type="common">Mustard beetle</name>
    <dbReference type="NCBI Taxonomy" id="80249"/>
    <lineage>
        <taxon>Eukaryota</taxon>
        <taxon>Metazoa</taxon>
        <taxon>Ecdysozoa</taxon>
        <taxon>Arthropoda</taxon>
        <taxon>Hexapoda</taxon>
        <taxon>Insecta</taxon>
        <taxon>Pterygota</taxon>
        <taxon>Neoptera</taxon>
        <taxon>Endopterygota</taxon>
        <taxon>Coleoptera</taxon>
        <taxon>Polyphaga</taxon>
        <taxon>Cucujiformia</taxon>
        <taxon>Chrysomeloidea</taxon>
        <taxon>Chrysomelidae</taxon>
        <taxon>Chrysomelinae</taxon>
        <taxon>Chrysomelini</taxon>
        <taxon>Phaedon</taxon>
    </lineage>
</organism>
<dbReference type="FunFam" id="1.20.1250.20:FF:000232">
    <property type="entry name" value="Organic cation/carnitine transporter 7"/>
    <property type="match status" value="1"/>
</dbReference>
<dbReference type="PANTHER" id="PTHR23511">
    <property type="entry name" value="SYNAPTIC VESICLE GLYCOPROTEIN 2"/>
    <property type="match status" value="1"/>
</dbReference>
<dbReference type="InterPro" id="IPR020846">
    <property type="entry name" value="MFS_dom"/>
</dbReference>
<evidence type="ECO:0000256" key="5">
    <source>
        <dbReference type="ARBA" id="ARBA00023136"/>
    </source>
</evidence>
<dbReference type="Proteomes" id="UP001153737">
    <property type="component" value="Chromosome 7"/>
</dbReference>
<reference evidence="8" key="1">
    <citation type="submission" date="2022-01" db="EMBL/GenBank/DDBJ databases">
        <authorList>
            <person name="King R."/>
        </authorList>
    </citation>
    <scope>NUCLEOTIDE SEQUENCE</scope>
</reference>
<keyword evidence="3 6" id="KW-0812">Transmembrane</keyword>
<evidence type="ECO:0000259" key="7">
    <source>
        <dbReference type="PROSITE" id="PS50850"/>
    </source>
</evidence>
<feature type="transmembrane region" description="Helical" evidence="6">
    <location>
        <begin position="80"/>
        <end position="99"/>
    </location>
</feature>
<feature type="transmembrane region" description="Helical" evidence="6">
    <location>
        <begin position="466"/>
        <end position="488"/>
    </location>
</feature>
<dbReference type="InterPro" id="IPR011701">
    <property type="entry name" value="MFS"/>
</dbReference>
<keyword evidence="9" id="KW-1185">Reference proteome</keyword>
<evidence type="ECO:0000256" key="3">
    <source>
        <dbReference type="ARBA" id="ARBA00022692"/>
    </source>
</evidence>
<evidence type="ECO:0000256" key="1">
    <source>
        <dbReference type="ARBA" id="ARBA00004141"/>
    </source>
</evidence>
<gene>
    <name evidence="8" type="ORF">PHAECO_LOCUS11131</name>
</gene>
<keyword evidence="5 6" id="KW-0472">Membrane</keyword>
<dbReference type="Pfam" id="PF07690">
    <property type="entry name" value="MFS_1"/>
    <property type="match status" value="2"/>
</dbReference>
<dbReference type="Gene3D" id="1.20.1250.20">
    <property type="entry name" value="MFS general substrate transporter like domains"/>
    <property type="match status" value="1"/>
</dbReference>
<dbReference type="OrthoDB" id="3936150at2759"/>
<evidence type="ECO:0000313" key="9">
    <source>
        <dbReference type="Proteomes" id="UP001153737"/>
    </source>
</evidence>
<feature type="transmembrane region" description="Helical" evidence="6">
    <location>
        <begin position="205"/>
        <end position="226"/>
    </location>
</feature>
<dbReference type="GO" id="GO:0022857">
    <property type="term" value="F:transmembrane transporter activity"/>
    <property type="evidence" value="ECO:0007669"/>
    <property type="project" value="InterPro"/>
</dbReference>
<comment type="subcellular location">
    <subcellularLocation>
        <location evidence="1">Membrane</location>
        <topology evidence="1">Multi-pass membrane protein</topology>
    </subcellularLocation>
</comment>
<dbReference type="SUPFAM" id="SSF103473">
    <property type="entry name" value="MFS general substrate transporter"/>
    <property type="match status" value="1"/>
</dbReference>
<feature type="transmembrane region" description="Helical" evidence="6">
    <location>
        <begin position="166"/>
        <end position="193"/>
    </location>
</feature>
<evidence type="ECO:0000256" key="6">
    <source>
        <dbReference type="SAM" id="Phobius"/>
    </source>
</evidence>
<dbReference type="AlphaFoldDB" id="A0A9N9SKP0"/>
<dbReference type="PANTHER" id="PTHR23511:SF36">
    <property type="entry name" value="EG:BACR7A4.13 PROTEIN-RELATED"/>
    <property type="match status" value="1"/>
</dbReference>
<feature type="transmembrane region" description="Helical" evidence="6">
    <location>
        <begin position="494"/>
        <end position="513"/>
    </location>
</feature>
<reference evidence="8" key="2">
    <citation type="submission" date="2022-10" db="EMBL/GenBank/DDBJ databases">
        <authorList>
            <consortium name="ENA_rothamsted_submissions"/>
            <consortium name="culmorum"/>
            <person name="King R."/>
        </authorList>
    </citation>
    <scope>NUCLEOTIDE SEQUENCE</scope>
</reference>
<feature type="transmembrane region" description="Helical" evidence="6">
    <location>
        <begin position="431"/>
        <end position="454"/>
    </location>
</feature>
<dbReference type="EMBL" id="OU896713">
    <property type="protein sequence ID" value="CAG9823281.1"/>
    <property type="molecule type" value="Genomic_DNA"/>
</dbReference>
<accession>A0A9N9SKP0</accession>
<evidence type="ECO:0000313" key="8">
    <source>
        <dbReference type="EMBL" id="CAG9823281.1"/>
    </source>
</evidence>
<dbReference type="GO" id="GO:0016020">
    <property type="term" value="C:membrane"/>
    <property type="evidence" value="ECO:0007669"/>
    <property type="project" value="UniProtKB-SubCell"/>
</dbReference>
<dbReference type="InterPro" id="IPR036259">
    <property type="entry name" value="MFS_trans_sf"/>
</dbReference>
<name>A0A9N9SKP0_PHACE</name>
<feature type="transmembrane region" description="Helical" evidence="6">
    <location>
        <begin position="131"/>
        <end position="154"/>
    </location>
</feature>
<keyword evidence="4 6" id="KW-1133">Transmembrane helix</keyword>
<feature type="transmembrane region" description="Helical" evidence="6">
    <location>
        <begin position="308"/>
        <end position="329"/>
    </location>
</feature>
<proteinExistence type="predicted"/>